<proteinExistence type="inferred from homology"/>
<dbReference type="Proteomes" id="UP000586918">
    <property type="component" value="Unassembled WGS sequence"/>
</dbReference>
<name>A0A848DF13_9PSEU</name>
<comment type="similarity">
    <text evidence="1">Belongs to the NAD(P)-dependent epimerase/dehydratase family.</text>
</comment>
<evidence type="ECO:0000313" key="4">
    <source>
        <dbReference type="Proteomes" id="UP000586918"/>
    </source>
</evidence>
<evidence type="ECO:0000313" key="3">
    <source>
        <dbReference type="EMBL" id="NMH91143.1"/>
    </source>
</evidence>
<dbReference type="InterPro" id="IPR001509">
    <property type="entry name" value="Epimerase_deHydtase"/>
</dbReference>
<protein>
    <submittedName>
        <fullName evidence="3">NAD-dependent epimerase/dehydratase family protein</fullName>
    </submittedName>
</protein>
<comment type="caution">
    <text evidence="3">The sequence shown here is derived from an EMBL/GenBank/DDBJ whole genome shotgun (WGS) entry which is preliminary data.</text>
</comment>
<dbReference type="EMBL" id="JAAXKZ010000013">
    <property type="protein sequence ID" value="NMH91143.1"/>
    <property type="molecule type" value="Genomic_DNA"/>
</dbReference>
<evidence type="ECO:0000259" key="2">
    <source>
        <dbReference type="Pfam" id="PF01370"/>
    </source>
</evidence>
<dbReference type="PANTHER" id="PTHR43000">
    <property type="entry name" value="DTDP-D-GLUCOSE 4,6-DEHYDRATASE-RELATED"/>
    <property type="match status" value="1"/>
</dbReference>
<sequence length="319" mass="33284">MRAAVTGGAGFIGSNLVDGLVRSGAEVLVVDDLSTGHEANLRDALAAGARLEKLDVRDADAVTTAFTAFAPEVVFHLAAQIDVRVSMAEPARDAATNVLGSVNVFAAAAAAGARRVVNTSTGGAIYGETDAIPTPETEPARPLSAYGLSKRTAEEYGSWFRQAHGLNVVTLRYGNVYGPRQDPAGDAGVIALFCDRVLTGRRPLVFGDGLQTRDYVFVGDIVAANLAAATAEAPAHDRYNVGTGTEVSVLELIAAVAEAADVDPATFAPEFRPARAGEVLRSCLDVSRARGDLRLATPTPLADGLRQTLDWVRTVAAAR</sequence>
<gene>
    <name evidence="3" type="ORF">HF519_05950</name>
</gene>
<dbReference type="Pfam" id="PF01370">
    <property type="entry name" value="Epimerase"/>
    <property type="match status" value="1"/>
</dbReference>
<dbReference type="RefSeq" id="WP_169410903.1">
    <property type="nucleotide sequence ID" value="NZ_JAAXKZ010000013.1"/>
</dbReference>
<organism evidence="3 4">
    <name type="scientific">Pseudonocardia bannensis</name>
    <dbReference type="NCBI Taxonomy" id="630973"/>
    <lineage>
        <taxon>Bacteria</taxon>
        <taxon>Bacillati</taxon>
        <taxon>Actinomycetota</taxon>
        <taxon>Actinomycetes</taxon>
        <taxon>Pseudonocardiales</taxon>
        <taxon>Pseudonocardiaceae</taxon>
        <taxon>Pseudonocardia</taxon>
    </lineage>
</organism>
<dbReference type="SUPFAM" id="SSF51735">
    <property type="entry name" value="NAD(P)-binding Rossmann-fold domains"/>
    <property type="match status" value="1"/>
</dbReference>
<evidence type="ECO:0000256" key="1">
    <source>
        <dbReference type="ARBA" id="ARBA00007637"/>
    </source>
</evidence>
<reference evidence="3 4" key="1">
    <citation type="submission" date="2020-04" db="EMBL/GenBank/DDBJ databases">
        <authorList>
            <person name="Klaysubun C."/>
            <person name="Duangmal K."/>
            <person name="Lipun K."/>
        </authorList>
    </citation>
    <scope>NUCLEOTIDE SEQUENCE [LARGE SCALE GENOMIC DNA]</scope>
    <source>
        <strain evidence="3 4">DSM 45300</strain>
    </source>
</reference>
<keyword evidence="4" id="KW-1185">Reference proteome</keyword>
<accession>A0A848DF13</accession>
<dbReference type="Gene3D" id="3.90.25.10">
    <property type="entry name" value="UDP-galactose 4-epimerase, domain 1"/>
    <property type="match status" value="1"/>
</dbReference>
<dbReference type="InterPro" id="IPR036291">
    <property type="entry name" value="NAD(P)-bd_dom_sf"/>
</dbReference>
<dbReference type="Gene3D" id="3.40.50.720">
    <property type="entry name" value="NAD(P)-binding Rossmann-like Domain"/>
    <property type="match status" value="1"/>
</dbReference>
<feature type="domain" description="NAD-dependent epimerase/dehydratase" evidence="2">
    <location>
        <begin position="4"/>
        <end position="242"/>
    </location>
</feature>
<dbReference type="AlphaFoldDB" id="A0A848DF13"/>